<dbReference type="InterPro" id="IPR009100">
    <property type="entry name" value="AcylCoA_DH/oxidase_NM_dom_sf"/>
</dbReference>
<feature type="domain" description="Acyl-CoA oxidase/dehydrogenase middle" evidence="8">
    <location>
        <begin position="162"/>
        <end position="270"/>
    </location>
</feature>
<dbReference type="InterPro" id="IPR009075">
    <property type="entry name" value="AcylCo_DH/oxidase_C"/>
</dbReference>
<dbReference type="InterPro" id="IPR037069">
    <property type="entry name" value="AcylCoA_DH/ox_N_sf"/>
</dbReference>
<dbReference type="Gene3D" id="1.10.540.10">
    <property type="entry name" value="Acyl-CoA dehydrogenase/oxidase, N-terminal domain"/>
    <property type="match status" value="1"/>
</dbReference>
<dbReference type="Gene3D" id="1.20.140.10">
    <property type="entry name" value="Butyryl-CoA Dehydrogenase, subunit A, domain 3"/>
    <property type="match status" value="1"/>
</dbReference>
<dbReference type="Proteomes" id="UP000717995">
    <property type="component" value="Unassembled WGS sequence"/>
</dbReference>
<feature type="domain" description="Acyl-CoA dehydrogenase/oxidase N-terminal" evidence="9">
    <location>
        <begin position="65"/>
        <end position="157"/>
    </location>
</feature>
<dbReference type="EMBL" id="JAFEUP010000002">
    <property type="protein sequence ID" value="MBM7060223.1"/>
    <property type="molecule type" value="Genomic_DNA"/>
</dbReference>
<comment type="cofactor">
    <cofactor evidence="1 6">
        <name>FAD</name>
        <dbReference type="ChEBI" id="CHEBI:57692"/>
    </cofactor>
</comment>
<feature type="domain" description="Acetyl-CoA dehydrogenase-like C-terminal" evidence="10">
    <location>
        <begin position="471"/>
        <end position="594"/>
    </location>
</feature>
<evidence type="ECO:0000313" key="11">
    <source>
        <dbReference type="EMBL" id="MBM7060223.1"/>
    </source>
</evidence>
<keyword evidence="3 6" id="KW-0285">Flavoprotein</keyword>
<dbReference type="Pfam" id="PF02770">
    <property type="entry name" value="Acyl-CoA_dh_M"/>
    <property type="match status" value="1"/>
</dbReference>
<dbReference type="InterPro" id="IPR052166">
    <property type="entry name" value="Diverse_Acyl-CoA_DH"/>
</dbReference>
<organism evidence="11 12">
    <name type="scientific">Zestomonas insulae</name>
    <dbReference type="NCBI Taxonomy" id="2809017"/>
    <lineage>
        <taxon>Bacteria</taxon>
        <taxon>Pseudomonadati</taxon>
        <taxon>Pseudomonadota</taxon>
        <taxon>Gammaproteobacteria</taxon>
        <taxon>Pseudomonadales</taxon>
        <taxon>Pseudomonadaceae</taxon>
        <taxon>Zestomonas</taxon>
    </lineage>
</organism>
<dbReference type="InterPro" id="IPR046373">
    <property type="entry name" value="Acyl-CoA_Oxase/DH_mid-dom_sf"/>
</dbReference>
<keyword evidence="5 6" id="KW-0560">Oxidoreductase</keyword>
<evidence type="ECO:0000259" key="8">
    <source>
        <dbReference type="Pfam" id="PF02770"/>
    </source>
</evidence>
<evidence type="ECO:0000256" key="6">
    <source>
        <dbReference type="RuleBase" id="RU362125"/>
    </source>
</evidence>
<dbReference type="Pfam" id="PF00441">
    <property type="entry name" value="Acyl-CoA_dh_1"/>
    <property type="match status" value="1"/>
</dbReference>
<evidence type="ECO:0000259" key="9">
    <source>
        <dbReference type="Pfam" id="PF02771"/>
    </source>
</evidence>
<dbReference type="PANTHER" id="PTHR42803:SF1">
    <property type="entry name" value="BROAD-SPECIFICITY LINEAR ACYL-COA DEHYDROGENASE FADE5"/>
    <property type="match status" value="1"/>
</dbReference>
<evidence type="ECO:0000313" key="12">
    <source>
        <dbReference type="Proteomes" id="UP000717995"/>
    </source>
</evidence>
<evidence type="ECO:0000256" key="4">
    <source>
        <dbReference type="ARBA" id="ARBA00022827"/>
    </source>
</evidence>
<name>A0ABS2IC32_9GAMM</name>
<dbReference type="SUPFAM" id="SSF47203">
    <property type="entry name" value="Acyl-CoA dehydrogenase C-terminal domain-like"/>
    <property type="match status" value="1"/>
</dbReference>
<keyword evidence="12" id="KW-1185">Reference proteome</keyword>
<dbReference type="RefSeq" id="WP_204915350.1">
    <property type="nucleotide sequence ID" value="NZ_JAFEUP010000002.1"/>
</dbReference>
<evidence type="ECO:0000256" key="3">
    <source>
        <dbReference type="ARBA" id="ARBA00022630"/>
    </source>
</evidence>
<keyword evidence="4 6" id="KW-0274">FAD</keyword>
<evidence type="ECO:0000256" key="1">
    <source>
        <dbReference type="ARBA" id="ARBA00001974"/>
    </source>
</evidence>
<feature type="domain" description="Acyl-CoA dehydrogenase/oxidase C-terminal" evidence="7">
    <location>
        <begin position="284"/>
        <end position="449"/>
    </location>
</feature>
<evidence type="ECO:0000259" key="10">
    <source>
        <dbReference type="Pfam" id="PF12806"/>
    </source>
</evidence>
<gene>
    <name evidence="11" type="ORF">JQX08_05850</name>
</gene>
<proteinExistence type="inferred from homology"/>
<dbReference type="InterPro" id="IPR025878">
    <property type="entry name" value="Acyl-CoA_dh-like_C_dom"/>
</dbReference>
<dbReference type="Pfam" id="PF02771">
    <property type="entry name" value="Acyl-CoA_dh_N"/>
    <property type="match status" value="1"/>
</dbReference>
<sequence>MSEYHAPLRDMQFVLNELGHLDQVGALPGCEEMAPELVEAILGEAGKFASGVLSPLNIAGDRQGARWEDSQVFTTEGWRKAYAQFVEGGWNALSCEPEFGGQGLPRLVSALVEEMWNGANVSFGLCPMLTRGAIEAIELRGSEHLKDTYLPKMVSGEWTGTMNLTEPQAGSDLAAVRSRAEPQGDGTYKVFGQKIFITYGEHDLTDNIVHLVLARVPGAPEGVKGISLFVVPKFLVNADGSLGARNDVRCVSIEHKLGIHGSPTAVLAFGDQGGATGWLVGEENRGLEYMFIMMNAARFSVGIEGIGLGERAYQRAVAYARDRVQGSEAGAKSRDKVAIIRHPDVRRMLLSMKSRTEAMRALACEVAAAMDVAQRHDDAAQRQQAQAFVDLMIPVIKGCSTENAIDIASLGVQVHGGMGFIEETGAAQHLRDARITSIYEGTTGIQAADLIGRKIARDQGQAIGLVIERMRAVEAQLAATDHASLGRIGAALGQGIGALQQAVQFIVAEFDGAVAKVSVGSVPFLELFGIVAGGWQLARSALVAELRLREGSGDSAFYQAKLHTVQFYADHQLARASGLAATVLHGGDAALAMDDAQF</sequence>
<comment type="similarity">
    <text evidence="2 6">Belongs to the acyl-CoA dehydrogenase family.</text>
</comment>
<reference evidence="11 12" key="1">
    <citation type="submission" date="2021-02" db="EMBL/GenBank/DDBJ databases">
        <authorList>
            <person name="Lee D.-H."/>
        </authorList>
    </citation>
    <scope>NUCLEOTIDE SEQUENCE [LARGE SCALE GENOMIC DNA]</scope>
    <source>
        <strain evidence="11 12">UL073</strain>
    </source>
</reference>
<comment type="caution">
    <text evidence="11">The sequence shown here is derived from an EMBL/GenBank/DDBJ whole genome shotgun (WGS) entry which is preliminary data.</text>
</comment>
<dbReference type="InterPro" id="IPR013786">
    <property type="entry name" value="AcylCoA_DH/ox_N"/>
</dbReference>
<evidence type="ECO:0000259" key="7">
    <source>
        <dbReference type="Pfam" id="PF00441"/>
    </source>
</evidence>
<dbReference type="InterPro" id="IPR006091">
    <property type="entry name" value="Acyl-CoA_Oxase/DH_mid-dom"/>
</dbReference>
<dbReference type="Pfam" id="PF12806">
    <property type="entry name" value="Acyl-CoA_dh_C"/>
    <property type="match status" value="1"/>
</dbReference>
<accession>A0ABS2IC32</accession>
<evidence type="ECO:0000256" key="5">
    <source>
        <dbReference type="ARBA" id="ARBA00023002"/>
    </source>
</evidence>
<dbReference type="PANTHER" id="PTHR42803">
    <property type="entry name" value="ACYL-COA DEHYDROGENASE"/>
    <property type="match status" value="1"/>
</dbReference>
<evidence type="ECO:0000256" key="2">
    <source>
        <dbReference type="ARBA" id="ARBA00009347"/>
    </source>
</evidence>
<dbReference type="InterPro" id="IPR036250">
    <property type="entry name" value="AcylCo_DH-like_C"/>
</dbReference>
<dbReference type="Gene3D" id="2.40.110.10">
    <property type="entry name" value="Butyryl-CoA Dehydrogenase, subunit A, domain 2"/>
    <property type="match status" value="1"/>
</dbReference>
<dbReference type="SUPFAM" id="SSF56645">
    <property type="entry name" value="Acyl-CoA dehydrogenase NM domain-like"/>
    <property type="match status" value="1"/>
</dbReference>
<protein>
    <submittedName>
        <fullName evidence="11">Acyl-CoA dehydrogenase C-terminal domain-containing protein</fullName>
    </submittedName>
</protein>